<protein>
    <submittedName>
        <fullName evidence="2">Uncharacterized protein</fullName>
    </submittedName>
</protein>
<dbReference type="AlphaFoldDB" id="A0A4U9HG32"/>
<feature type="compositionally biased region" description="Polar residues" evidence="1">
    <location>
        <begin position="20"/>
        <end position="32"/>
    </location>
</feature>
<feature type="region of interest" description="Disordered" evidence="1">
    <location>
        <begin position="1"/>
        <end position="32"/>
    </location>
</feature>
<evidence type="ECO:0000256" key="1">
    <source>
        <dbReference type="SAM" id="MobiDB-lite"/>
    </source>
</evidence>
<dbReference type="Proteomes" id="UP000310719">
    <property type="component" value="Chromosome"/>
</dbReference>
<accession>A0A4U9HG32</accession>
<dbReference type="EMBL" id="LR590464">
    <property type="protein sequence ID" value="VTP62006.1"/>
    <property type="molecule type" value="Genomic_DNA"/>
</dbReference>
<feature type="compositionally biased region" description="Basic and acidic residues" evidence="1">
    <location>
        <begin position="1"/>
        <end position="12"/>
    </location>
</feature>
<proteinExistence type="predicted"/>
<evidence type="ECO:0000313" key="3">
    <source>
        <dbReference type="Proteomes" id="UP000310719"/>
    </source>
</evidence>
<reference evidence="2 3" key="1">
    <citation type="submission" date="2019-05" db="EMBL/GenBank/DDBJ databases">
        <authorList>
            <consortium name="Pathogen Informatics"/>
        </authorList>
    </citation>
    <scope>NUCLEOTIDE SEQUENCE [LARGE SCALE GENOMIC DNA]</scope>
    <source>
        <strain evidence="2 3">NCTC13032</strain>
    </source>
</reference>
<name>A0A4U9HG32_9ENTR</name>
<organism evidence="2 3">
    <name type="scientific">Leclercia adecarboxylata</name>
    <dbReference type="NCBI Taxonomy" id="83655"/>
    <lineage>
        <taxon>Bacteria</taxon>
        <taxon>Pseudomonadati</taxon>
        <taxon>Pseudomonadota</taxon>
        <taxon>Gammaproteobacteria</taxon>
        <taxon>Enterobacterales</taxon>
        <taxon>Enterobacteriaceae</taxon>
        <taxon>Leclercia</taxon>
    </lineage>
</organism>
<gene>
    <name evidence="2" type="ORF">NCTC13032_00118</name>
</gene>
<sequence>MAQARARQDHRSQRGIGNVNCKTGRQQGGSTRRQFYSGVEAGAQIKTGRTGCSIGRQGKFLTNARVQNLNVDFFHHNG</sequence>
<evidence type="ECO:0000313" key="2">
    <source>
        <dbReference type="EMBL" id="VTP62006.1"/>
    </source>
</evidence>